<evidence type="ECO:0000313" key="3">
    <source>
        <dbReference type="EMBL" id="AIT61819.1"/>
    </source>
</evidence>
<dbReference type="Proteomes" id="UP000029914">
    <property type="component" value="Chromosome"/>
</dbReference>
<evidence type="ECO:0000259" key="2">
    <source>
        <dbReference type="Pfam" id="PF07859"/>
    </source>
</evidence>
<dbReference type="InterPro" id="IPR029058">
    <property type="entry name" value="AB_hydrolase_fold"/>
</dbReference>
<protein>
    <recommendedName>
        <fullName evidence="2">Alpha/beta hydrolase fold-3 domain-containing protein</fullName>
    </recommendedName>
</protein>
<sequence length="362" mass="38587">MVTSRPVVGATTPPTPTVFERLTRLGVTVLGALPDAVLSRIAGTPTEIDGQRLEPEVQAALRILHALPEESFEDLSLDKGRRQIDVEAWQFGGRPVPVGAVRDLEIPGADGPIPARLYLPEAADTDTPLAVYFHGGGFVLGSIASHDPVSRFLTHHAEVAVLSVGYRLAPEHPFPASHEDAVAAYSWAAANTGKLGLAPRVAVIGDSAGGNLAAIVSLAARDRGLPLPVAQILLSPWLDLASDRPSRTLFADGFFLTAAQIDWYRDKLLEDPALATDPRVSPLHADDLSGLPPTLFGYAGFDPIRDESRAYAARLREAGVEVDEVFLPGHVHPFSNVLGAGRTGKTATQEIARKLGELTARR</sequence>
<dbReference type="AlphaFoldDB" id="A0A097II59"/>
<evidence type="ECO:0000313" key="4">
    <source>
        <dbReference type="Proteomes" id="UP000029914"/>
    </source>
</evidence>
<dbReference type="HOGENOM" id="CLU_012494_6_4_11"/>
<dbReference type="InterPro" id="IPR050300">
    <property type="entry name" value="GDXG_lipolytic_enzyme"/>
</dbReference>
<feature type="domain" description="Alpha/beta hydrolase fold-3" evidence="2">
    <location>
        <begin position="131"/>
        <end position="334"/>
    </location>
</feature>
<dbReference type="PANTHER" id="PTHR48081">
    <property type="entry name" value="AB HYDROLASE SUPERFAMILY PROTEIN C4A8.06C"/>
    <property type="match status" value="1"/>
</dbReference>
<keyword evidence="4" id="KW-1185">Reference proteome</keyword>
<evidence type="ECO:0000256" key="1">
    <source>
        <dbReference type="ARBA" id="ARBA00022801"/>
    </source>
</evidence>
<dbReference type="RefSeq" id="WP_018022684.1">
    <property type="nucleotide sequence ID" value="NZ_AQUX01000011.1"/>
</dbReference>
<accession>A0A097II59</accession>
<proteinExistence type="predicted"/>
<dbReference type="GO" id="GO:0016787">
    <property type="term" value="F:hydrolase activity"/>
    <property type="evidence" value="ECO:0007669"/>
    <property type="project" value="UniProtKB-KW"/>
</dbReference>
<dbReference type="PANTHER" id="PTHR48081:SF8">
    <property type="entry name" value="ALPHA_BETA HYDROLASE FOLD-3 DOMAIN-CONTAINING PROTEIN-RELATED"/>
    <property type="match status" value="1"/>
</dbReference>
<reference evidence="3 4" key="1">
    <citation type="submission" date="2013-09" db="EMBL/GenBank/DDBJ databases">
        <title>Complete genome sequence of Corynebacterium doosanense CAU 212(T) (=DSM 45436(T)), isolated from activated sludge.</title>
        <authorList>
            <person name="Schaffert L."/>
            <person name="Albersmeier A."/>
            <person name="Kalinowski J."/>
            <person name="Ruckert C."/>
        </authorList>
    </citation>
    <scope>NUCLEOTIDE SEQUENCE [LARGE SCALE GENOMIC DNA]</scope>
    <source>
        <strain evidence="3 4">CAU 212</strain>
    </source>
</reference>
<dbReference type="EMBL" id="CP006764">
    <property type="protein sequence ID" value="AIT61819.1"/>
    <property type="molecule type" value="Genomic_DNA"/>
</dbReference>
<dbReference type="InterPro" id="IPR013094">
    <property type="entry name" value="AB_hydrolase_3"/>
</dbReference>
<dbReference type="STRING" id="558173.CDOO_11515"/>
<gene>
    <name evidence="3" type="ORF">CDOO_11515</name>
</gene>
<dbReference type="OrthoDB" id="3181909at2"/>
<dbReference type="SUPFAM" id="SSF53474">
    <property type="entry name" value="alpha/beta-Hydrolases"/>
    <property type="match status" value="1"/>
</dbReference>
<dbReference type="Pfam" id="PF07859">
    <property type="entry name" value="Abhydrolase_3"/>
    <property type="match status" value="1"/>
</dbReference>
<name>A0A097II59_9CORY</name>
<dbReference type="Gene3D" id="3.40.50.1820">
    <property type="entry name" value="alpha/beta hydrolase"/>
    <property type="match status" value="1"/>
</dbReference>
<keyword evidence="1" id="KW-0378">Hydrolase</keyword>
<organism evidence="3 4">
    <name type="scientific">Corynebacterium doosanense CAU 212 = DSM 45436</name>
    <dbReference type="NCBI Taxonomy" id="558173"/>
    <lineage>
        <taxon>Bacteria</taxon>
        <taxon>Bacillati</taxon>
        <taxon>Actinomycetota</taxon>
        <taxon>Actinomycetes</taxon>
        <taxon>Mycobacteriales</taxon>
        <taxon>Corynebacteriaceae</taxon>
        <taxon>Corynebacterium</taxon>
    </lineage>
</organism>
<dbReference type="KEGG" id="cdo:CDOO_11515"/>
<dbReference type="eggNOG" id="COG0657">
    <property type="taxonomic scope" value="Bacteria"/>
</dbReference>